<protein>
    <submittedName>
        <fullName evidence="1">Uncharacterized protein</fullName>
    </submittedName>
</protein>
<keyword evidence="2" id="KW-1185">Reference proteome</keyword>
<dbReference type="AlphaFoldDB" id="A0A2J6QV08"/>
<dbReference type="Proteomes" id="UP000235786">
    <property type="component" value="Unassembled WGS sequence"/>
</dbReference>
<organism evidence="1 2">
    <name type="scientific">Hyaloscypha variabilis (strain UAMH 11265 / GT02V1 / F)</name>
    <name type="common">Meliniomyces variabilis</name>
    <dbReference type="NCBI Taxonomy" id="1149755"/>
    <lineage>
        <taxon>Eukaryota</taxon>
        <taxon>Fungi</taxon>
        <taxon>Dikarya</taxon>
        <taxon>Ascomycota</taxon>
        <taxon>Pezizomycotina</taxon>
        <taxon>Leotiomycetes</taxon>
        <taxon>Helotiales</taxon>
        <taxon>Hyaloscyphaceae</taxon>
        <taxon>Hyaloscypha</taxon>
        <taxon>Hyaloscypha variabilis</taxon>
    </lineage>
</organism>
<reference evidence="1 2" key="1">
    <citation type="submission" date="2016-04" db="EMBL/GenBank/DDBJ databases">
        <title>A degradative enzymes factory behind the ericoid mycorrhizal symbiosis.</title>
        <authorList>
            <consortium name="DOE Joint Genome Institute"/>
            <person name="Martino E."/>
            <person name="Morin E."/>
            <person name="Grelet G."/>
            <person name="Kuo A."/>
            <person name="Kohler A."/>
            <person name="Daghino S."/>
            <person name="Barry K."/>
            <person name="Choi C."/>
            <person name="Cichocki N."/>
            <person name="Clum A."/>
            <person name="Copeland A."/>
            <person name="Hainaut M."/>
            <person name="Haridas S."/>
            <person name="Labutti K."/>
            <person name="Lindquist E."/>
            <person name="Lipzen A."/>
            <person name="Khouja H.-R."/>
            <person name="Murat C."/>
            <person name="Ohm R."/>
            <person name="Olson A."/>
            <person name="Spatafora J."/>
            <person name="Veneault-Fourrey C."/>
            <person name="Henrissat B."/>
            <person name="Grigoriev I."/>
            <person name="Martin F."/>
            <person name="Perotto S."/>
        </authorList>
    </citation>
    <scope>NUCLEOTIDE SEQUENCE [LARGE SCALE GENOMIC DNA]</scope>
    <source>
        <strain evidence="1 2">F</strain>
    </source>
</reference>
<gene>
    <name evidence="1" type="ORF">L207DRAFT_520484</name>
</gene>
<sequence length="484" mass="54706">MDMTGIAETKVRRRVKARMAERGDSLELSTSSSPERSVISITRGTSRHLTDCQPSVCPPMSTVWRDVALPRFFADYVFESTVFTGSGLSFLPVLYGRTNQHAPLKAALEAVAWLSMSNQLGIKSLKFEALQSYFHAIELMAKLLQDPIAAPQDATLATNYLFGLFELISGFQLSGLAFSRYGHHAGRVSLLEVRGKEQFSTPMGVQIFRTCYAHIVAKYIAQHEEPTREVSLWLETIPRDDPGLEISKCNLRTARLCHDAQVLFDNYSEDEWWMIRMLEVIKEAVLIDLEYQQWADSLPTAWRLRIVHKSGRTSADRFNTDATSIGLPQYVYEDVYIAWASNNCRACRIHLHEVLLHCISLIELHPHAGASAYIEETRVQSRSIISEMVSDICSSTDFCLGDITPVGDPVPTEYRMPLGGYLMTWILWQAYVSAPKGSAPKLWIASKLEFVSNVMGVEAGRIVIDKIDRTLEDPWDLRSSRFRR</sequence>
<accession>A0A2J6QV08</accession>
<proteinExistence type="predicted"/>
<name>A0A2J6QV08_HYAVF</name>
<evidence type="ECO:0000313" key="1">
    <source>
        <dbReference type="EMBL" id="PMD30096.1"/>
    </source>
</evidence>
<evidence type="ECO:0000313" key="2">
    <source>
        <dbReference type="Proteomes" id="UP000235786"/>
    </source>
</evidence>
<dbReference type="OrthoDB" id="4491390at2759"/>
<dbReference type="PANTHER" id="PTHR38791">
    <property type="entry name" value="ZN(II)2CYS6 TRANSCRIPTION FACTOR (EUROFUNG)-RELATED-RELATED"/>
    <property type="match status" value="1"/>
</dbReference>
<dbReference type="InterPro" id="IPR053175">
    <property type="entry name" value="DHMBA_Reg_Transcription_Factor"/>
</dbReference>
<dbReference type="EMBL" id="KZ613969">
    <property type="protein sequence ID" value="PMD30096.1"/>
    <property type="molecule type" value="Genomic_DNA"/>
</dbReference>